<dbReference type="Proteomes" id="UP000319523">
    <property type="component" value="Unassembled WGS sequence"/>
</dbReference>
<name>A0A506UYB8_9GAMM</name>
<reference evidence="1 2" key="1">
    <citation type="submission" date="2019-06" db="EMBL/GenBank/DDBJ databases">
        <authorList>
            <person name="Yang Y."/>
        </authorList>
    </citation>
    <scope>NUCLEOTIDE SEQUENCE [LARGE SCALE GENOMIC DNA]</scope>
    <source>
        <strain evidence="1 2">BIT-26</strain>
    </source>
</reference>
<keyword evidence="1" id="KW-0808">Transferase</keyword>
<proteinExistence type="predicted"/>
<organism evidence="1 2">
    <name type="scientific">Mixta tenebrionis</name>
    <dbReference type="NCBI Taxonomy" id="2562439"/>
    <lineage>
        <taxon>Bacteria</taxon>
        <taxon>Pseudomonadati</taxon>
        <taxon>Pseudomonadota</taxon>
        <taxon>Gammaproteobacteria</taxon>
        <taxon>Enterobacterales</taxon>
        <taxon>Erwiniaceae</taxon>
        <taxon>Mixta</taxon>
    </lineage>
</organism>
<protein>
    <submittedName>
        <fullName evidence="1">Acetyltransferase</fullName>
    </submittedName>
</protein>
<gene>
    <name evidence="1" type="ORF">FKM52_20515</name>
</gene>
<comment type="caution">
    <text evidence="1">The sequence shown here is derived from an EMBL/GenBank/DDBJ whole genome shotgun (WGS) entry which is preliminary data.</text>
</comment>
<keyword evidence="2" id="KW-1185">Reference proteome</keyword>
<dbReference type="EMBL" id="VHQI01000020">
    <property type="protein sequence ID" value="TPW38367.1"/>
    <property type="molecule type" value="Genomic_DNA"/>
</dbReference>
<evidence type="ECO:0000313" key="2">
    <source>
        <dbReference type="Proteomes" id="UP000319523"/>
    </source>
</evidence>
<dbReference type="GO" id="GO:0016740">
    <property type="term" value="F:transferase activity"/>
    <property type="evidence" value="ECO:0007669"/>
    <property type="project" value="UniProtKB-KW"/>
</dbReference>
<dbReference type="OrthoDB" id="6429087at2"/>
<accession>A0A506UYB8</accession>
<evidence type="ECO:0000313" key="1">
    <source>
        <dbReference type="EMBL" id="TPW38367.1"/>
    </source>
</evidence>
<sequence length="129" mass="14925">MLTLRYPTPQAFIFTEDQPHNVFTLPLQSEPRISAETQANLRKLNRYIRQRLADPVTVICHPHRVGLSSCVAVTVEGRLRRTVNILINVSGQESWPTDEEYEHPRWYITVTDTADMLYLVLWLNGVVVH</sequence>
<dbReference type="AlphaFoldDB" id="A0A506UYB8"/>